<evidence type="ECO:0000256" key="3">
    <source>
        <dbReference type="ARBA" id="ARBA00022692"/>
    </source>
</evidence>
<evidence type="ECO:0000256" key="6">
    <source>
        <dbReference type="SAM" id="MobiDB-lite"/>
    </source>
</evidence>
<dbReference type="GO" id="GO:0022857">
    <property type="term" value="F:transmembrane transporter activity"/>
    <property type="evidence" value="ECO:0007669"/>
    <property type="project" value="InterPro"/>
</dbReference>
<feature type="transmembrane region" description="Helical" evidence="7">
    <location>
        <begin position="114"/>
        <end position="136"/>
    </location>
</feature>
<evidence type="ECO:0000256" key="2">
    <source>
        <dbReference type="ARBA" id="ARBA00022448"/>
    </source>
</evidence>
<keyword evidence="4 7" id="KW-1133">Transmembrane helix</keyword>
<evidence type="ECO:0000313" key="9">
    <source>
        <dbReference type="EMBL" id="KRM51757.1"/>
    </source>
</evidence>
<dbReference type="InterPro" id="IPR011701">
    <property type="entry name" value="MFS"/>
</dbReference>
<dbReference type="PATRIC" id="fig|1423820.4.peg.971"/>
<evidence type="ECO:0000256" key="4">
    <source>
        <dbReference type="ARBA" id="ARBA00022989"/>
    </source>
</evidence>
<feature type="compositionally biased region" description="Basic and acidic residues" evidence="6">
    <location>
        <begin position="459"/>
        <end position="475"/>
    </location>
</feature>
<feature type="transmembrane region" description="Helical" evidence="7">
    <location>
        <begin position="392"/>
        <end position="416"/>
    </location>
</feature>
<keyword evidence="10" id="KW-1185">Reference proteome</keyword>
<dbReference type="SUPFAM" id="SSF103473">
    <property type="entry name" value="MFS general substrate transporter"/>
    <property type="match status" value="1"/>
</dbReference>
<dbReference type="PANTHER" id="PTHR23520">
    <property type="entry name" value="TRANSPORTER, PUTATIVE (AFU_ORTHOLOGUE AFUA_3G04000)-RELATED"/>
    <property type="match status" value="1"/>
</dbReference>
<evidence type="ECO:0000313" key="10">
    <source>
        <dbReference type="Proteomes" id="UP000051291"/>
    </source>
</evidence>
<dbReference type="InterPro" id="IPR036259">
    <property type="entry name" value="MFS_trans_sf"/>
</dbReference>
<dbReference type="AlphaFoldDB" id="A0A0R1ZA97"/>
<evidence type="ECO:0000259" key="8">
    <source>
        <dbReference type="PROSITE" id="PS50850"/>
    </source>
</evidence>
<dbReference type="STRING" id="1423820.FC64_GL000947"/>
<comment type="subcellular location">
    <subcellularLocation>
        <location evidence="1">Cell membrane</location>
        <topology evidence="1">Multi-pass membrane protein</topology>
    </subcellularLocation>
</comment>
<feature type="transmembrane region" description="Helical" evidence="7">
    <location>
        <begin position="29"/>
        <end position="45"/>
    </location>
</feature>
<dbReference type="CDD" id="cd06174">
    <property type="entry name" value="MFS"/>
    <property type="match status" value="1"/>
</dbReference>
<feature type="transmembrane region" description="Helical" evidence="7">
    <location>
        <begin position="324"/>
        <end position="344"/>
    </location>
</feature>
<gene>
    <name evidence="9" type="ORF">FC64_GL000947</name>
</gene>
<dbReference type="Proteomes" id="UP000051291">
    <property type="component" value="Unassembled WGS sequence"/>
</dbReference>
<feature type="transmembrane region" description="Helical" evidence="7">
    <location>
        <begin position="91"/>
        <end position="108"/>
    </location>
</feature>
<evidence type="ECO:0000256" key="7">
    <source>
        <dbReference type="SAM" id="Phobius"/>
    </source>
</evidence>
<dbReference type="Pfam" id="PF07690">
    <property type="entry name" value="MFS_1"/>
    <property type="match status" value="1"/>
</dbReference>
<feature type="transmembrane region" description="Helical" evidence="7">
    <location>
        <begin position="65"/>
        <end position="84"/>
    </location>
</feature>
<keyword evidence="5 7" id="KW-0472">Membrane</keyword>
<dbReference type="GO" id="GO:0005886">
    <property type="term" value="C:plasma membrane"/>
    <property type="evidence" value="ECO:0007669"/>
    <property type="project" value="UniProtKB-SubCell"/>
</dbReference>
<feature type="domain" description="Major facilitator superfamily (MFS) profile" evidence="8">
    <location>
        <begin position="1"/>
        <end position="448"/>
    </location>
</feature>
<organism evidence="9 10">
    <name type="scientific">Ligilactobacillus araffinosus DSM 20653</name>
    <dbReference type="NCBI Taxonomy" id="1423820"/>
    <lineage>
        <taxon>Bacteria</taxon>
        <taxon>Bacillati</taxon>
        <taxon>Bacillota</taxon>
        <taxon>Bacilli</taxon>
        <taxon>Lactobacillales</taxon>
        <taxon>Lactobacillaceae</taxon>
        <taxon>Ligilactobacillus</taxon>
    </lineage>
</organism>
<protein>
    <submittedName>
        <fullName evidence="9">Major facilitator family transporter</fullName>
    </submittedName>
</protein>
<evidence type="ECO:0000256" key="5">
    <source>
        <dbReference type="ARBA" id="ARBA00023136"/>
    </source>
</evidence>
<keyword evidence="3 7" id="KW-0812">Transmembrane</keyword>
<name>A0A0R1ZA97_9LACO</name>
<dbReference type="PANTHER" id="PTHR23520:SF5">
    <property type="entry name" value="TRANSPORTER, PUTATIVE (AFU_ORTHOLOGUE AFUA_3G04000)-RELATED"/>
    <property type="match status" value="1"/>
</dbReference>
<feature type="transmembrane region" description="Helical" evidence="7">
    <location>
        <begin position="263"/>
        <end position="286"/>
    </location>
</feature>
<feature type="transmembrane region" description="Helical" evidence="7">
    <location>
        <begin position="422"/>
        <end position="443"/>
    </location>
</feature>
<feature type="transmembrane region" description="Helical" evidence="7">
    <location>
        <begin position="298"/>
        <end position="317"/>
    </location>
</feature>
<feature type="transmembrane region" description="Helical" evidence="7">
    <location>
        <begin position="148"/>
        <end position="176"/>
    </location>
</feature>
<feature type="region of interest" description="Disordered" evidence="6">
    <location>
        <begin position="453"/>
        <end position="475"/>
    </location>
</feature>
<feature type="transmembrane region" description="Helical" evidence="7">
    <location>
        <begin position="350"/>
        <end position="371"/>
    </location>
</feature>
<keyword evidence="2" id="KW-0813">Transport</keyword>
<evidence type="ECO:0000256" key="1">
    <source>
        <dbReference type="ARBA" id="ARBA00004651"/>
    </source>
</evidence>
<dbReference type="InterPro" id="IPR020846">
    <property type="entry name" value="MFS_dom"/>
</dbReference>
<comment type="caution">
    <text evidence="9">The sequence shown here is derived from an EMBL/GenBank/DDBJ whole genome shotgun (WGS) entry which is preliminary data.</text>
</comment>
<dbReference type="EMBL" id="AYYZ01000029">
    <property type="protein sequence ID" value="KRM51757.1"/>
    <property type="molecule type" value="Genomic_DNA"/>
</dbReference>
<dbReference type="PROSITE" id="PS50850">
    <property type="entry name" value="MFS"/>
    <property type="match status" value="1"/>
</dbReference>
<reference evidence="9 10" key="1">
    <citation type="journal article" date="2015" name="Genome Announc.">
        <title>Expanding the biotechnology potential of lactobacilli through comparative genomics of 213 strains and associated genera.</title>
        <authorList>
            <person name="Sun Z."/>
            <person name="Harris H.M."/>
            <person name="McCann A."/>
            <person name="Guo C."/>
            <person name="Argimon S."/>
            <person name="Zhang W."/>
            <person name="Yang X."/>
            <person name="Jeffery I.B."/>
            <person name="Cooney J.C."/>
            <person name="Kagawa T.F."/>
            <person name="Liu W."/>
            <person name="Song Y."/>
            <person name="Salvetti E."/>
            <person name="Wrobel A."/>
            <person name="Rasinkangas P."/>
            <person name="Parkhill J."/>
            <person name="Rea M.C."/>
            <person name="O'Sullivan O."/>
            <person name="Ritari J."/>
            <person name="Douillard F.P."/>
            <person name="Paul Ross R."/>
            <person name="Yang R."/>
            <person name="Briner A.E."/>
            <person name="Felis G.E."/>
            <person name="de Vos W.M."/>
            <person name="Barrangou R."/>
            <person name="Klaenhammer T.R."/>
            <person name="Caufield P.W."/>
            <person name="Cui Y."/>
            <person name="Zhang H."/>
            <person name="O'Toole P.W."/>
        </authorList>
    </citation>
    <scope>NUCLEOTIDE SEQUENCE [LARGE SCALE GENOMIC DNA]</scope>
    <source>
        <strain evidence="9 10">DSM 20653</strain>
    </source>
</reference>
<dbReference type="Gene3D" id="1.20.1250.20">
    <property type="entry name" value="MFS general substrate transporter like domains"/>
    <property type="match status" value="2"/>
</dbReference>
<feature type="transmembrane region" description="Helical" evidence="7">
    <location>
        <begin position="212"/>
        <end position="230"/>
    </location>
</feature>
<proteinExistence type="predicted"/>
<accession>A0A0R1ZA97</accession>
<sequence length="475" mass="52590">MIKGDGEMSGMPALNDPSLHWEARYKRNCFVYIVIYGLLGAVTGITNNTLVSYLDLAAPKVVTGLNIYTAIGSVLMAIMLIYIHKTGYKKVLVVAPILTIATMLAMIFTENTQIIAISYALLTAGVGIYDFMYPLMYSVYVPRKIRTFMMSAVMITNLVTQAIVTFFGGKIVVWVFSKIMGISYGKASILSGHQAHMTGSTLHNYITSYKSVIYIAIGFTVLAFICSLLLKERPSDYTETEAELKERKAKKAVNFKMLAQKDIVLFVTFLALIRVGAYLITPYFPIYLNNFLHIQRGTVSTIITLQTFAMLIGYTFAPWLEKKFGSIVSISVMTLSCTPLMLLMAKGNIFGSNVAIAIGIVLFLRSGLANAAMPVQQSLQMALVPKNLRPAFSSLTTIVNAVVGIGVGLFTSLFLLKDPSGYAIAYYIAAGFYIVACILLLILKKKYNRIMEKESDEEKIERQQEEKAEQKEQNA</sequence>